<evidence type="ECO:0000256" key="9">
    <source>
        <dbReference type="SAM" id="Phobius"/>
    </source>
</evidence>
<keyword evidence="5 9" id="KW-1133">Transmembrane helix</keyword>
<dbReference type="PROSITE" id="PS00668">
    <property type="entry name" value="COMPLEX1_ND1_2"/>
    <property type="match status" value="1"/>
</dbReference>
<evidence type="ECO:0000256" key="2">
    <source>
        <dbReference type="ARBA" id="ARBA00010535"/>
    </source>
</evidence>
<reference evidence="10" key="1">
    <citation type="journal article" date="2012" name="Zool. Sci.">
        <title>The Complete Mitochondrial Genome of Dugesia japonica (Platyhelminthes; Order Tricladida).</title>
        <authorList>
            <person name="Sakai M."/>
            <person name="Sakaizumi M."/>
        </authorList>
    </citation>
    <scope>NUCLEOTIDE SEQUENCE</scope>
</reference>
<keyword evidence="8 10" id="KW-0496">Mitochondrion</keyword>
<comment type="catalytic activity">
    <reaction evidence="8">
        <text>a ubiquinone + NADH + 5 H(+)(in) = a ubiquinol + NAD(+) + 4 H(+)(out)</text>
        <dbReference type="Rhea" id="RHEA:29091"/>
        <dbReference type="Rhea" id="RHEA-COMP:9565"/>
        <dbReference type="Rhea" id="RHEA-COMP:9566"/>
        <dbReference type="ChEBI" id="CHEBI:15378"/>
        <dbReference type="ChEBI" id="CHEBI:16389"/>
        <dbReference type="ChEBI" id="CHEBI:17976"/>
        <dbReference type="ChEBI" id="CHEBI:57540"/>
        <dbReference type="ChEBI" id="CHEBI:57945"/>
        <dbReference type="EC" id="7.1.1.2"/>
    </reaction>
</comment>
<dbReference type="InterPro" id="IPR018086">
    <property type="entry name" value="NADH_UbQ_OxRdtase_su1_CS"/>
</dbReference>
<dbReference type="GO" id="GO:0009060">
    <property type="term" value="P:aerobic respiration"/>
    <property type="evidence" value="ECO:0007669"/>
    <property type="project" value="TreeGrafter"/>
</dbReference>
<evidence type="ECO:0000256" key="1">
    <source>
        <dbReference type="ARBA" id="ARBA00004141"/>
    </source>
</evidence>
<evidence type="ECO:0000256" key="3">
    <source>
        <dbReference type="ARBA" id="ARBA00021009"/>
    </source>
</evidence>
<keyword evidence="6 9" id="KW-0472">Membrane</keyword>
<keyword evidence="8" id="KW-0830">Ubiquinone</keyword>
<gene>
    <name evidence="10" type="primary">nd1</name>
</gene>
<dbReference type="AlphaFoldDB" id="G9M8V6"/>
<feature type="transmembrane region" description="Helical" evidence="9">
    <location>
        <begin position="72"/>
        <end position="95"/>
    </location>
</feature>
<dbReference type="PANTHER" id="PTHR11432">
    <property type="entry name" value="NADH DEHYDROGENASE SUBUNIT 1"/>
    <property type="match status" value="1"/>
</dbReference>
<name>G9M8V6_DUGJA</name>
<evidence type="ECO:0000256" key="4">
    <source>
        <dbReference type="ARBA" id="ARBA00022692"/>
    </source>
</evidence>
<evidence type="ECO:0000256" key="7">
    <source>
        <dbReference type="RuleBase" id="RU000471"/>
    </source>
</evidence>
<sequence length="300" mass="35059">MFSFTLLFYYSLVWLGVLVSVLFFTMLERKIMGYIQLRKGPNKVGFLGVLNPIADTIKLFFKSSSKVLNANYYFFWLSPLMAVLILLFAWCLFPLSSSYCYISYSFLLFMAINGLNVYCVLWSGWSSNSKYSLLGCIRGSAQIISYEVLFVFCSLFPVGLQMSVSFHSFVYDGFFYFFLVPFFALIWFVSLIAETNRSPFDFSEGESELVSGFNTEYGSLEFACLFLGEYGQVIFVSCLWILFYWFFFFDWLILFFGSFFSLVFIFLRSSFPRFRYDLLMSLSWFYGLLYVLLGLVIILF</sequence>
<keyword evidence="4 7" id="KW-0812">Transmembrane</keyword>
<evidence type="ECO:0000256" key="8">
    <source>
        <dbReference type="RuleBase" id="RU000473"/>
    </source>
</evidence>
<comment type="subcellular location">
    <subcellularLocation>
        <location evidence="1">Membrane</location>
        <topology evidence="1">Multi-pass membrane protein</topology>
    </subcellularLocation>
    <subcellularLocation>
        <location evidence="7">Mitochondrion inner membrane</location>
        <topology evidence="7">Multi-pass membrane protein</topology>
    </subcellularLocation>
</comment>
<keyword evidence="7" id="KW-0520">NAD</keyword>
<dbReference type="Pfam" id="PF00146">
    <property type="entry name" value="NADHdh"/>
    <property type="match status" value="1"/>
</dbReference>
<dbReference type="EC" id="7.1.1.2" evidence="8"/>
<feature type="transmembrane region" description="Helical" evidence="9">
    <location>
        <begin position="143"/>
        <end position="162"/>
    </location>
</feature>
<dbReference type="EMBL" id="AB618487">
    <property type="protein sequence ID" value="BAL40997.1"/>
    <property type="molecule type" value="Genomic_DNA"/>
</dbReference>
<feature type="transmembrane region" description="Helical" evidence="9">
    <location>
        <begin position="174"/>
        <end position="193"/>
    </location>
</feature>
<proteinExistence type="inferred from homology"/>
<evidence type="ECO:0000313" key="10">
    <source>
        <dbReference type="EMBL" id="BAL40997.1"/>
    </source>
</evidence>
<evidence type="ECO:0000256" key="5">
    <source>
        <dbReference type="ARBA" id="ARBA00022989"/>
    </source>
</evidence>
<protein>
    <recommendedName>
        <fullName evidence="3 8">NADH-ubiquinone oxidoreductase chain 1</fullName>
        <ecNumber evidence="8">7.1.1.2</ecNumber>
    </recommendedName>
</protein>
<organism evidence="10">
    <name type="scientific">Dugesia japonica</name>
    <name type="common">Planarian</name>
    <dbReference type="NCBI Taxonomy" id="6161"/>
    <lineage>
        <taxon>Eukaryota</taxon>
        <taxon>Metazoa</taxon>
        <taxon>Spiralia</taxon>
        <taxon>Lophotrochozoa</taxon>
        <taxon>Platyhelminthes</taxon>
        <taxon>Rhabditophora</taxon>
        <taxon>Seriata</taxon>
        <taxon>Tricladida</taxon>
        <taxon>Continenticola</taxon>
        <taxon>Geoplanoidea</taxon>
        <taxon>Dugesiidae</taxon>
        <taxon>Dugesia</taxon>
    </lineage>
</organism>
<feature type="transmembrane region" description="Helical" evidence="9">
    <location>
        <begin position="248"/>
        <end position="267"/>
    </location>
</feature>
<feature type="transmembrane region" description="Helical" evidence="9">
    <location>
        <begin position="279"/>
        <end position="299"/>
    </location>
</feature>
<dbReference type="GO" id="GO:0008137">
    <property type="term" value="F:NADH dehydrogenase (ubiquinone) activity"/>
    <property type="evidence" value="ECO:0007669"/>
    <property type="project" value="UniProtKB-EC"/>
</dbReference>
<dbReference type="InterPro" id="IPR001694">
    <property type="entry name" value="NADH_UbQ_OxRdtase_su1/FPO"/>
</dbReference>
<dbReference type="PANTHER" id="PTHR11432:SF3">
    <property type="entry name" value="NADH-UBIQUINONE OXIDOREDUCTASE CHAIN 1"/>
    <property type="match status" value="1"/>
</dbReference>
<evidence type="ECO:0000256" key="6">
    <source>
        <dbReference type="ARBA" id="ARBA00023136"/>
    </source>
</evidence>
<dbReference type="GO" id="GO:0003954">
    <property type="term" value="F:NADH dehydrogenase activity"/>
    <property type="evidence" value="ECO:0007669"/>
    <property type="project" value="TreeGrafter"/>
</dbReference>
<accession>G9M8V6</accession>
<feature type="transmembrane region" description="Helical" evidence="9">
    <location>
        <begin position="6"/>
        <end position="27"/>
    </location>
</feature>
<feature type="transmembrane region" description="Helical" evidence="9">
    <location>
        <begin position="101"/>
        <end position="122"/>
    </location>
</feature>
<geneLocation type="mitochondrion" evidence="10"/>
<feature type="transmembrane region" description="Helical" evidence="9">
    <location>
        <begin position="222"/>
        <end position="242"/>
    </location>
</feature>
<dbReference type="GO" id="GO:0005743">
    <property type="term" value="C:mitochondrial inner membrane"/>
    <property type="evidence" value="ECO:0007669"/>
    <property type="project" value="UniProtKB-SubCell"/>
</dbReference>
<comment type="similarity">
    <text evidence="2 7">Belongs to the complex I subunit 1 family.</text>
</comment>